<organism evidence="2 3">
    <name type="scientific">Pontimicrobium aquaticum</name>
    <dbReference type="NCBI Taxonomy" id="2565367"/>
    <lineage>
        <taxon>Bacteria</taxon>
        <taxon>Pseudomonadati</taxon>
        <taxon>Bacteroidota</taxon>
        <taxon>Flavobacteriia</taxon>
        <taxon>Flavobacteriales</taxon>
        <taxon>Flavobacteriaceae</taxon>
        <taxon>Pontimicrobium</taxon>
    </lineage>
</organism>
<dbReference type="InterPro" id="IPR001173">
    <property type="entry name" value="Glyco_trans_2-like"/>
</dbReference>
<feature type="domain" description="Glycosyltransferase 2-like" evidence="1">
    <location>
        <begin position="242"/>
        <end position="371"/>
    </location>
</feature>
<dbReference type="SUPFAM" id="SSF53448">
    <property type="entry name" value="Nucleotide-diphospho-sugar transferases"/>
    <property type="match status" value="1"/>
</dbReference>
<reference evidence="2 3" key="1">
    <citation type="submission" date="2019-04" db="EMBL/GenBank/DDBJ databases">
        <title>Lacinutrix sp. nov., isolated from marine water.</title>
        <authorList>
            <person name="Kim W."/>
        </authorList>
    </citation>
    <scope>NUCLEOTIDE SEQUENCE [LARGE SCALE GENOMIC DNA]</scope>
    <source>
        <strain evidence="2 3">CAU 1491</strain>
    </source>
</reference>
<dbReference type="PANTHER" id="PTHR43685:SF2">
    <property type="entry name" value="GLYCOSYLTRANSFERASE 2-LIKE DOMAIN-CONTAINING PROTEIN"/>
    <property type="match status" value="1"/>
</dbReference>
<dbReference type="InterPro" id="IPR050834">
    <property type="entry name" value="Glycosyltransf_2"/>
</dbReference>
<dbReference type="Pfam" id="PF00535">
    <property type="entry name" value="Glycos_transf_2"/>
    <property type="match status" value="1"/>
</dbReference>
<gene>
    <name evidence="2" type="ORF">E5167_13810</name>
</gene>
<keyword evidence="2" id="KW-0808">Transferase</keyword>
<dbReference type="AlphaFoldDB" id="A0A4U0EMT9"/>
<accession>A0A4U0EMT9</accession>
<dbReference type="CDD" id="cd00761">
    <property type="entry name" value="Glyco_tranf_GTA_type"/>
    <property type="match status" value="1"/>
</dbReference>
<comment type="caution">
    <text evidence="2">The sequence shown here is derived from an EMBL/GenBank/DDBJ whole genome shotgun (WGS) entry which is preliminary data.</text>
</comment>
<keyword evidence="3" id="KW-1185">Reference proteome</keyword>
<sequence>MIFILHKKDKVISVFNKNTKTEVQSSNTNLVEVFFDLSKRYKNTLIIWCDDDLKEFMNLTEFSTIFHHKLIMTSYSTSDNYYIDDRIGYVESSPFINVNKKVTYPTWLMSSCIGGVNSDVLSCYNQNDYISKTFSYVINSIAKRGMTEGLFCYSEPNLLTKNTFQLKGFKPSKYELFKFIKAHYRSRWAYLTFFNSLVYEKQLLVLPFLKSFFTSKKRSKPNFEHLKIAVNKINNEDISIDVIIPSIGRKQYLYDVLKDLANQTLLPKSVIIIEQNPDEGSVSELDYLKNQSWPFQIKHTFINKTGACNARNMALQQIESDWIFMADDDIKFEKDILEIALKEMFNYSLKAATLSCLRKEDKKNERPTLQWNTFGSGCSIISKSIAEQIVFDTAFEHGFGEDGDYGIQVRNIGEDIGYISKLNLLHIKAPIGGFRTKITQPWQNDKIQPKPSPTIMLFNLKNQSKKQILGYKTLLFIKFFSKQKNKNIFTYFFKMKKRWDRSTYWANKLKNSVS</sequence>
<dbReference type="Gene3D" id="3.90.550.10">
    <property type="entry name" value="Spore Coat Polysaccharide Biosynthesis Protein SpsA, Chain A"/>
    <property type="match status" value="1"/>
</dbReference>
<evidence type="ECO:0000313" key="3">
    <source>
        <dbReference type="Proteomes" id="UP000307657"/>
    </source>
</evidence>
<name>A0A4U0EMT9_9FLAO</name>
<protein>
    <submittedName>
        <fullName evidence="2">Glycosyltransferase family 2 protein</fullName>
    </submittedName>
</protein>
<evidence type="ECO:0000313" key="2">
    <source>
        <dbReference type="EMBL" id="TJY32907.1"/>
    </source>
</evidence>
<dbReference type="RefSeq" id="WP_136844751.1">
    <property type="nucleotide sequence ID" value="NZ_SUPL01000008.1"/>
</dbReference>
<dbReference type="GO" id="GO:0016740">
    <property type="term" value="F:transferase activity"/>
    <property type="evidence" value="ECO:0007669"/>
    <property type="project" value="UniProtKB-KW"/>
</dbReference>
<dbReference type="OrthoDB" id="1326385at2"/>
<dbReference type="PANTHER" id="PTHR43685">
    <property type="entry name" value="GLYCOSYLTRANSFERASE"/>
    <property type="match status" value="1"/>
</dbReference>
<dbReference type="InterPro" id="IPR029044">
    <property type="entry name" value="Nucleotide-diphossugar_trans"/>
</dbReference>
<dbReference type="EMBL" id="SUPL01000008">
    <property type="protein sequence ID" value="TJY32907.1"/>
    <property type="molecule type" value="Genomic_DNA"/>
</dbReference>
<evidence type="ECO:0000259" key="1">
    <source>
        <dbReference type="Pfam" id="PF00535"/>
    </source>
</evidence>
<dbReference type="Proteomes" id="UP000307657">
    <property type="component" value="Unassembled WGS sequence"/>
</dbReference>
<proteinExistence type="predicted"/>